<dbReference type="InterPro" id="IPR000073">
    <property type="entry name" value="AB_hydrolase_1"/>
</dbReference>
<dbReference type="GO" id="GO:0016020">
    <property type="term" value="C:membrane"/>
    <property type="evidence" value="ECO:0007669"/>
    <property type="project" value="TreeGrafter"/>
</dbReference>
<dbReference type="Gene3D" id="3.40.50.1820">
    <property type="entry name" value="alpha/beta hydrolase"/>
    <property type="match status" value="1"/>
</dbReference>
<keyword evidence="2" id="KW-0378">Hydrolase</keyword>
<dbReference type="AlphaFoldDB" id="A0A2W5R218"/>
<sequence length="318" mass="33298">MTQPALEFVACADAKGSHRMAYWQWGDPASAHVVLCLHGLTRQGRDFDVLAQALLARADGALRVVCPDVVGRGRSDWLADPMGYQVPQYAADMVALIAQLHAAQPIERLDVVGTSMGGLIGMVLAGHAELPLAAPVRRLVLNDVGPTIEAEAIARIASYVGQGGRYAGVQAAADAMWQLSTAFGPHTPEQWLALSAPMVVPASARSADGRTKVDDAAAASGDGPVVLHYDPAIAVAIRAITPEIAAQAEAATWALYDGIRAPTLLTRGAESDLLSAATARQMGERGPKARLVEFAGVGHAPTFVDSRQSAVVVSFLLD</sequence>
<dbReference type="GO" id="GO:0016787">
    <property type="term" value="F:hydrolase activity"/>
    <property type="evidence" value="ECO:0007669"/>
    <property type="project" value="UniProtKB-KW"/>
</dbReference>
<dbReference type="InterPro" id="IPR029058">
    <property type="entry name" value="AB_hydrolase_fold"/>
</dbReference>
<evidence type="ECO:0000313" key="3">
    <source>
        <dbReference type="Proteomes" id="UP000249135"/>
    </source>
</evidence>
<dbReference type="PANTHER" id="PTHR43798:SF33">
    <property type="entry name" value="HYDROLASE, PUTATIVE (AFU_ORTHOLOGUE AFUA_2G14860)-RELATED"/>
    <property type="match status" value="1"/>
</dbReference>
<feature type="domain" description="AB hydrolase-1" evidence="1">
    <location>
        <begin position="33"/>
        <end position="302"/>
    </location>
</feature>
<dbReference type="PRINTS" id="PR00111">
    <property type="entry name" value="ABHYDROLASE"/>
</dbReference>
<comment type="caution">
    <text evidence="2">The sequence shown here is derived from an EMBL/GenBank/DDBJ whole genome shotgun (WGS) entry which is preliminary data.</text>
</comment>
<evidence type="ECO:0000259" key="1">
    <source>
        <dbReference type="Pfam" id="PF00561"/>
    </source>
</evidence>
<dbReference type="EMBL" id="QFPP01000674">
    <property type="protein sequence ID" value="PZQ61333.1"/>
    <property type="molecule type" value="Genomic_DNA"/>
</dbReference>
<dbReference type="PANTHER" id="PTHR43798">
    <property type="entry name" value="MONOACYLGLYCEROL LIPASE"/>
    <property type="match status" value="1"/>
</dbReference>
<dbReference type="InterPro" id="IPR050266">
    <property type="entry name" value="AB_hydrolase_sf"/>
</dbReference>
<proteinExistence type="predicted"/>
<accession>A0A2W5R218</accession>
<dbReference type="Pfam" id="PF00561">
    <property type="entry name" value="Abhydrolase_1"/>
    <property type="match status" value="1"/>
</dbReference>
<protein>
    <submittedName>
        <fullName evidence="2">Alpha/beta hydrolase</fullName>
    </submittedName>
</protein>
<organism evidence="2 3">
    <name type="scientific">Variovorax paradoxus</name>
    <dbReference type="NCBI Taxonomy" id="34073"/>
    <lineage>
        <taxon>Bacteria</taxon>
        <taxon>Pseudomonadati</taxon>
        <taxon>Pseudomonadota</taxon>
        <taxon>Betaproteobacteria</taxon>
        <taxon>Burkholderiales</taxon>
        <taxon>Comamonadaceae</taxon>
        <taxon>Variovorax</taxon>
    </lineage>
</organism>
<dbReference type="SUPFAM" id="SSF53474">
    <property type="entry name" value="alpha/beta-Hydrolases"/>
    <property type="match status" value="1"/>
</dbReference>
<gene>
    <name evidence="2" type="ORF">DI563_29145</name>
</gene>
<dbReference type="Proteomes" id="UP000249135">
    <property type="component" value="Unassembled WGS sequence"/>
</dbReference>
<name>A0A2W5R218_VARPD</name>
<reference evidence="2 3" key="1">
    <citation type="submission" date="2017-08" db="EMBL/GenBank/DDBJ databases">
        <title>Infants hospitalized years apart are colonized by the same room-sourced microbial strains.</title>
        <authorList>
            <person name="Brooks B."/>
            <person name="Olm M.R."/>
            <person name="Firek B.A."/>
            <person name="Baker R."/>
            <person name="Thomas B.C."/>
            <person name="Morowitz M.J."/>
            <person name="Banfield J.F."/>
        </authorList>
    </citation>
    <scope>NUCLEOTIDE SEQUENCE [LARGE SCALE GENOMIC DNA]</scope>
    <source>
        <strain evidence="2">S2_005_003_R2_41</strain>
    </source>
</reference>
<evidence type="ECO:0000313" key="2">
    <source>
        <dbReference type="EMBL" id="PZQ61333.1"/>
    </source>
</evidence>